<evidence type="ECO:0000259" key="3">
    <source>
        <dbReference type="SMART" id="SM00903"/>
    </source>
</evidence>
<sequence>MLEQRYFRDILGQFTTGVVLVTTQTPRGLTGMAFNSFTSVSLNPPLVALCAAHTSSTWPHIRAAGEFAVSILGEGQEELCKTFSTHGAERFAGHAWERTHAGHPVPADTLGWLDCRIETIYQAGDHELVVAEAVEGAVTDSGGPLVFHGGRITALPA</sequence>
<dbReference type="PANTHER" id="PTHR30466:SF11">
    <property type="entry name" value="FLAVIN-DEPENDENT MONOOXYGENASE, REDUCTASE SUBUNIT HSAB"/>
    <property type="match status" value="1"/>
</dbReference>
<dbReference type="GO" id="GO:0042602">
    <property type="term" value="F:riboflavin reductase (NADPH) activity"/>
    <property type="evidence" value="ECO:0007669"/>
    <property type="project" value="TreeGrafter"/>
</dbReference>
<dbReference type="HOGENOM" id="CLU_059021_1_0_11"/>
<evidence type="ECO:0000313" key="5">
    <source>
        <dbReference type="EMBL" id="KGI81416.1"/>
    </source>
</evidence>
<dbReference type="AlphaFoldDB" id="A0A099D665"/>
<dbReference type="KEGG" id="aey:CDG81_10650"/>
<keyword evidence="2" id="KW-0560">Oxidoreductase</keyword>
<dbReference type="SMART" id="SM00903">
    <property type="entry name" value="Flavin_Reduct"/>
    <property type="match status" value="1"/>
</dbReference>
<dbReference type="SUPFAM" id="SSF50475">
    <property type="entry name" value="FMN-binding split barrel"/>
    <property type="match status" value="1"/>
</dbReference>
<dbReference type="Pfam" id="PF01613">
    <property type="entry name" value="Flavin_Reduct"/>
    <property type="match status" value="1"/>
</dbReference>
<dbReference type="EMBL" id="JPMV01000018">
    <property type="protein sequence ID" value="KGI81416.1"/>
    <property type="molecule type" value="Genomic_DNA"/>
</dbReference>
<comment type="similarity">
    <text evidence="1">Belongs to the non-flavoprotein flavin reductase family.</text>
</comment>
<evidence type="ECO:0000313" key="4">
    <source>
        <dbReference type="EMBL" id="ASU78657.1"/>
    </source>
</evidence>
<dbReference type="PANTHER" id="PTHR30466">
    <property type="entry name" value="FLAVIN REDUCTASE"/>
    <property type="match status" value="1"/>
</dbReference>
<dbReference type="GO" id="GO:0004497">
    <property type="term" value="F:monooxygenase activity"/>
    <property type="evidence" value="ECO:0007669"/>
    <property type="project" value="UniProtKB-KW"/>
</dbReference>
<dbReference type="GO" id="GO:0010181">
    <property type="term" value="F:FMN binding"/>
    <property type="evidence" value="ECO:0007669"/>
    <property type="project" value="InterPro"/>
</dbReference>
<evidence type="ECO:0000313" key="7">
    <source>
        <dbReference type="Proteomes" id="UP000215043"/>
    </source>
</evidence>
<evidence type="ECO:0000256" key="2">
    <source>
        <dbReference type="ARBA" id="ARBA00023002"/>
    </source>
</evidence>
<gene>
    <name evidence="4" type="ORF">CDG81_10650</name>
    <name evidence="5" type="ORF">IL38_10680</name>
</gene>
<dbReference type="InterPro" id="IPR002563">
    <property type="entry name" value="Flavin_Rdtase-like_dom"/>
</dbReference>
<name>A0A099D665_9ACTN</name>
<dbReference type="EMBL" id="CP022752">
    <property type="protein sequence ID" value="ASU78657.1"/>
    <property type="molecule type" value="Genomic_DNA"/>
</dbReference>
<dbReference type="Gene3D" id="2.30.110.10">
    <property type="entry name" value="Electron Transport, Fmn-binding Protein, Chain A"/>
    <property type="match status" value="1"/>
</dbReference>
<feature type="domain" description="Flavin reductase like" evidence="3">
    <location>
        <begin position="11"/>
        <end position="154"/>
    </location>
</feature>
<reference evidence="4 7" key="2">
    <citation type="submission" date="2017-08" db="EMBL/GenBank/DDBJ databases">
        <title>The complete genome sequence of moderately halophilic actinomycete Actinopolyspora erythraea YIM 90600, the producer of novel erythromycin, novel actinopolysporins A-C and tubercidin.</title>
        <authorList>
            <person name="Yin M."/>
            <person name="Tang S."/>
        </authorList>
    </citation>
    <scope>NUCLEOTIDE SEQUENCE [LARGE SCALE GENOMIC DNA]</scope>
    <source>
        <strain evidence="4 7">YIM 90600</strain>
    </source>
</reference>
<proteinExistence type="inferred from homology"/>
<evidence type="ECO:0000256" key="1">
    <source>
        <dbReference type="ARBA" id="ARBA00008898"/>
    </source>
</evidence>
<reference evidence="5 6" key="1">
    <citation type="journal article" date="2014" name="PLoS ONE">
        <title>Identification and Characterization of a New Erythromycin Biosynthetic Gene Cluster in Actinopolyspora erythraea YIM90600, a Novel Erythronolide-Producing Halophilic Actinomycete Isolated from Salt Field.</title>
        <authorList>
            <person name="Chen D."/>
            <person name="Feng J."/>
            <person name="Huang L."/>
            <person name="Zhang Q."/>
            <person name="Wu J."/>
            <person name="Zhu X."/>
            <person name="Duan Y."/>
            <person name="Xu Z."/>
        </authorList>
    </citation>
    <scope>NUCLEOTIDE SEQUENCE [LARGE SCALE GENOMIC DNA]</scope>
    <source>
        <strain evidence="5 6">YIM90600</strain>
    </source>
</reference>
<evidence type="ECO:0000313" key="6">
    <source>
        <dbReference type="Proteomes" id="UP000029737"/>
    </source>
</evidence>
<dbReference type="InterPro" id="IPR012349">
    <property type="entry name" value="Split_barrel_FMN-bd"/>
</dbReference>
<dbReference type="OrthoDB" id="9792858at2"/>
<dbReference type="Proteomes" id="UP000215043">
    <property type="component" value="Chromosome"/>
</dbReference>
<accession>A0A099D665</accession>
<dbReference type="InterPro" id="IPR050268">
    <property type="entry name" value="NADH-dep_flavin_reductase"/>
</dbReference>
<dbReference type="Proteomes" id="UP000029737">
    <property type="component" value="Unassembled WGS sequence"/>
</dbReference>
<dbReference type="RefSeq" id="WP_043573032.1">
    <property type="nucleotide sequence ID" value="NZ_CP022752.1"/>
</dbReference>
<keyword evidence="6" id="KW-1185">Reference proteome</keyword>
<organism evidence="4 7">
    <name type="scientific">Actinopolyspora erythraea</name>
    <dbReference type="NCBI Taxonomy" id="414996"/>
    <lineage>
        <taxon>Bacteria</taxon>
        <taxon>Bacillati</taxon>
        <taxon>Actinomycetota</taxon>
        <taxon>Actinomycetes</taxon>
        <taxon>Actinopolysporales</taxon>
        <taxon>Actinopolysporaceae</taxon>
        <taxon>Actinopolyspora</taxon>
    </lineage>
</organism>
<dbReference type="eggNOG" id="COG1853">
    <property type="taxonomic scope" value="Bacteria"/>
</dbReference>
<keyword evidence="5" id="KW-0503">Monooxygenase</keyword>
<protein>
    <submittedName>
        <fullName evidence="4">Flavin reductase</fullName>
    </submittedName>
    <submittedName>
        <fullName evidence="5">Monooxygenase</fullName>
    </submittedName>
</protein>